<evidence type="ECO:0000256" key="3">
    <source>
        <dbReference type="ARBA" id="ARBA00023235"/>
    </source>
</evidence>
<evidence type="ECO:0000259" key="6">
    <source>
        <dbReference type="Pfam" id="PF13249"/>
    </source>
</evidence>
<gene>
    <name evidence="7" type="ORF">E1A91_D05G123900v1</name>
</gene>
<dbReference type="InterPro" id="IPR032696">
    <property type="entry name" value="SQ_cyclase_C"/>
</dbReference>
<dbReference type="PANTHER" id="PTHR11764">
    <property type="entry name" value="TERPENE CYCLASE/MUTASE FAMILY MEMBER"/>
    <property type="match status" value="1"/>
</dbReference>
<dbReference type="GO" id="GO:0005811">
    <property type="term" value="C:lipid droplet"/>
    <property type="evidence" value="ECO:0007669"/>
    <property type="project" value="InterPro"/>
</dbReference>
<feature type="domain" description="Squalene cyclase C-terminal" evidence="5">
    <location>
        <begin position="507"/>
        <end position="631"/>
    </location>
</feature>
<dbReference type="EMBL" id="CM017653">
    <property type="protein sequence ID" value="TYI80988.1"/>
    <property type="molecule type" value="Genomic_DNA"/>
</dbReference>
<sequence length="638" mass="72910">MWRLKIAKGSVGDGGGWLRSLNNHVGRQVWEFCPESGTPEELSKVEMARQSFRDNRFHKKHSSDLLMRIQFAEEKQSVTNLPQTKLEEFEDVKEEAVMTTLRSALDFYSTIQADDGHWPGDYGGPMFLLPGLVITLYVTGALNTVLSKEHQYEICRYLYNHQNRDGGWGLHIEGPSTMFGTVLNYVSLRLLGEGAEGGEGAIEKAREWILEHGSATAITSWGKMWLSVLGAYEWSGNNPLPPEVWLCPYFLPIHPGRMWCHCRMVYLPMSFLYGKKFVGPITPTILSLRKELYTVPYHEVDWNKARNACAKEDLYYPHPLVQDILWASLHYLYEPMLKYWPCKSLREKALQIVMQHIHYEDENTRYICIGPVNKVLNMLCCWVEDPYSESFKLHLPRILDYLWIAEDGMKMQGYNGSQLWDTAFAIQAIISTGLADEYGSVLRKAHDFLKYSQVLEDCPGDLNFWYRHISKGAWPFSTADHGWPISDCTAEGLKAALLLSTLPAATAGEPLNVIWLYDAVNVILSLQNADGGFATYELTRSYQWLEVYTNLEGNRPHIVNTSWTMLALIEAGQAERDPTPLHRAAKILINSQMEDGDFPQEEIMGVFNKNCMISYSAYRNIFPIWALGEYHCRVLQAP</sequence>
<dbReference type="Pfam" id="PF13243">
    <property type="entry name" value="SQHop_cyclase_C"/>
    <property type="match status" value="1"/>
</dbReference>
<comment type="similarity">
    <text evidence="1 4">Belongs to the terpene cyclase/mutase family.</text>
</comment>
<dbReference type="AlphaFoldDB" id="A0A5D2UTH4"/>
<dbReference type="InterPro" id="IPR018333">
    <property type="entry name" value="Squalene_cyclase"/>
</dbReference>
<dbReference type="InterPro" id="IPR008930">
    <property type="entry name" value="Terpenoid_cyclase/PrenylTrfase"/>
</dbReference>
<dbReference type="PANTHER" id="PTHR11764:SF85">
    <property type="entry name" value="TERPENE CYCLASE_MUTASE FAMILY MEMBER"/>
    <property type="match status" value="1"/>
</dbReference>
<organism evidence="7 8">
    <name type="scientific">Gossypium mustelinum</name>
    <name type="common">Cotton</name>
    <name type="synonym">Gossypium caicoense</name>
    <dbReference type="NCBI Taxonomy" id="34275"/>
    <lineage>
        <taxon>Eukaryota</taxon>
        <taxon>Viridiplantae</taxon>
        <taxon>Streptophyta</taxon>
        <taxon>Embryophyta</taxon>
        <taxon>Tracheophyta</taxon>
        <taxon>Spermatophyta</taxon>
        <taxon>Magnoliopsida</taxon>
        <taxon>eudicotyledons</taxon>
        <taxon>Gunneridae</taxon>
        <taxon>Pentapetalae</taxon>
        <taxon>rosids</taxon>
        <taxon>malvids</taxon>
        <taxon>Malvales</taxon>
        <taxon>Malvaceae</taxon>
        <taxon>Malvoideae</taxon>
        <taxon>Gossypium</taxon>
    </lineage>
</organism>
<dbReference type="GO" id="GO:0031559">
    <property type="term" value="F:oxidosqualene cyclase activity"/>
    <property type="evidence" value="ECO:0007669"/>
    <property type="project" value="UniProtKB-ARBA"/>
</dbReference>
<dbReference type="FunFam" id="1.50.10.20:FF:000002">
    <property type="entry name" value="Terpene cyclase/mutase family member"/>
    <property type="match status" value="1"/>
</dbReference>
<evidence type="ECO:0000256" key="4">
    <source>
        <dbReference type="RuleBase" id="RU362003"/>
    </source>
</evidence>
<keyword evidence="2" id="KW-0677">Repeat</keyword>
<dbReference type="CDD" id="cd02892">
    <property type="entry name" value="SQCY_1"/>
    <property type="match status" value="1"/>
</dbReference>
<dbReference type="GO" id="GO:0016104">
    <property type="term" value="P:triterpenoid biosynthetic process"/>
    <property type="evidence" value="ECO:0007669"/>
    <property type="project" value="InterPro"/>
</dbReference>
<dbReference type="NCBIfam" id="TIGR01787">
    <property type="entry name" value="squalene_cyclas"/>
    <property type="match status" value="1"/>
</dbReference>
<evidence type="ECO:0000256" key="2">
    <source>
        <dbReference type="ARBA" id="ARBA00022737"/>
    </source>
</evidence>
<evidence type="ECO:0000256" key="1">
    <source>
        <dbReference type="ARBA" id="ARBA00009755"/>
    </source>
</evidence>
<dbReference type="Gene3D" id="1.50.10.20">
    <property type="match status" value="2"/>
</dbReference>
<dbReference type="InterPro" id="IPR032697">
    <property type="entry name" value="SQ_cyclase_N"/>
</dbReference>
<evidence type="ECO:0000313" key="8">
    <source>
        <dbReference type="Proteomes" id="UP000323597"/>
    </source>
</evidence>
<reference evidence="7 8" key="1">
    <citation type="submission" date="2019-07" db="EMBL/GenBank/DDBJ databases">
        <title>WGS assembly of Gossypium mustelinum.</title>
        <authorList>
            <person name="Chen Z.J."/>
            <person name="Sreedasyam A."/>
            <person name="Ando A."/>
            <person name="Song Q."/>
            <person name="De L."/>
            <person name="Hulse-Kemp A."/>
            <person name="Ding M."/>
            <person name="Ye W."/>
            <person name="Kirkbride R."/>
            <person name="Jenkins J."/>
            <person name="Plott C."/>
            <person name="Lovell J."/>
            <person name="Lin Y.-M."/>
            <person name="Vaughn R."/>
            <person name="Liu B."/>
            <person name="Li W."/>
            <person name="Simpson S."/>
            <person name="Scheffler B."/>
            <person name="Saski C."/>
            <person name="Grover C."/>
            <person name="Hu G."/>
            <person name="Conover J."/>
            <person name="Carlson J."/>
            <person name="Shu S."/>
            <person name="Boston L."/>
            <person name="Williams M."/>
            <person name="Peterson D."/>
            <person name="Mcgee K."/>
            <person name="Jones D."/>
            <person name="Wendel J."/>
            <person name="Stelly D."/>
            <person name="Grimwood J."/>
            <person name="Schmutz J."/>
        </authorList>
    </citation>
    <scope>NUCLEOTIDE SEQUENCE [LARGE SCALE GENOMIC DNA]</scope>
    <source>
        <strain evidence="7">1408120.09</strain>
    </source>
</reference>
<dbReference type="Proteomes" id="UP000323597">
    <property type="component" value="Chromosome D05"/>
</dbReference>
<keyword evidence="3 4" id="KW-0413">Isomerase</keyword>
<dbReference type="EC" id="5.4.99.-" evidence="4"/>
<dbReference type="EMBL" id="CM017653">
    <property type="protein sequence ID" value="TYI80992.1"/>
    <property type="molecule type" value="Genomic_DNA"/>
</dbReference>
<feature type="domain" description="Squalene cyclase N-terminal" evidence="6">
    <location>
        <begin position="104"/>
        <end position="365"/>
    </location>
</feature>
<name>A0A5D2UTH4_GOSMU</name>
<proteinExistence type="inferred from homology"/>
<dbReference type="Pfam" id="PF13249">
    <property type="entry name" value="SQHop_cyclase_N"/>
    <property type="match status" value="1"/>
</dbReference>
<protein>
    <recommendedName>
        <fullName evidence="4">Terpene cyclase/mutase family member</fullName>
        <ecNumber evidence="4">5.4.99.-</ecNumber>
    </recommendedName>
</protein>
<evidence type="ECO:0000313" key="7">
    <source>
        <dbReference type="EMBL" id="TYI80992.1"/>
    </source>
</evidence>
<dbReference type="SUPFAM" id="SSF48239">
    <property type="entry name" value="Terpenoid cyclases/Protein prenyltransferases"/>
    <property type="match status" value="2"/>
</dbReference>
<accession>A0A5D2UTH4</accession>
<keyword evidence="8" id="KW-1185">Reference proteome</keyword>
<evidence type="ECO:0000259" key="5">
    <source>
        <dbReference type="Pfam" id="PF13243"/>
    </source>
</evidence>